<proteinExistence type="predicted"/>
<dbReference type="Proteomes" id="UP001381693">
    <property type="component" value="Unassembled WGS sequence"/>
</dbReference>
<evidence type="ECO:0000313" key="2">
    <source>
        <dbReference type="Proteomes" id="UP001381693"/>
    </source>
</evidence>
<gene>
    <name evidence="1" type="ORF">SK128_014771</name>
</gene>
<accession>A0AAN9A887</accession>
<dbReference type="EMBL" id="JAXCGZ010002044">
    <property type="protein sequence ID" value="KAK7084576.1"/>
    <property type="molecule type" value="Genomic_DNA"/>
</dbReference>
<keyword evidence="2" id="KW-1185">Reference proteome</keyword>
<protein>
    <submittedName>
        <fullName evidence="1">Uncharacterized protein</fullName>
    </submittedName>
</protein>
<reference evidence="1 2" key="1">
    <citation type="submission" date="2023-11" db="EMBL/GenBank/DDBJ databases">
        <title>Halocaridina rubra genome assembly.</title>
        <authorList>
            <person name="Smith C."/>
        </authorList>
    </citation>
    <scope>NUCLEOTIDE SEQUENCE [LARGE SCALE GENOMIC DNA]</scope>
    <source>
        <strain evidence="1">EP-1</strain>
        <tissue evidence="1">Whole</tissue>
    </source>
</reference>
<name>A0AAN9A887_HALRR</name>
<organism evidence="1 2">
    <name type="scientific">Halocaridina rubra</name>
    <name type="common">Hawaiian red shrimp</name>
    <dbReference type="NCBI Taxonomy" id="373956"/>
    <lineage>
        <taxon>Eukaryota</taxon>
        <taxon>Metazoa</taxon>
        <taxon>Ecdysozoa</taxon>
        <taxon>Arthropoda</taxon>
        <taxon>Crustacea</taxon>
        <taxon>Multicrustacea</taxon>
        <taxon>Malacostraca</taxon>
        <taxon>Eumalacostraca</taxon>
        <taxon>Eucarida</taxon>
        <taxon>Decapoda</taxon>
        <taxon>Pleocyemata</taxon>
        <taxon>Caridea</taxon>
        <taxon>Atyoidea</taxon>
        <taxon>Atyidae</taxon>
        <taxon>Halocaridina</taxon>
    </lineage>
</organism>
<comment type="caution">
    <text evidence="1">The sequence shown here is derived from an EMBL/GenBank/DDBJ whole genome shotgun (WGS) entry which is preliminary data.</text>
</comment>
<sequence length="82" mass="8441">EAVEILGRGDKESARNLLRQAGIELLDSPGDIFEQGGEATSMASLMAGLSSQLGSSHIVDANALPPVGELDPATGLFYNPSS</sequence>
<feature type="non-terminal residue" evidence="1">
    <location>
        <position position="82"/>
    </location>
</feature>
<dbReference type="AlphaFoldDB" id="A0AAN9A887"/>
<evidence type="ECO:0000313" key="1">
    <source>
        <dbReference type="EMBL" id="KAK7084576.1"/>
    </source>
</evidence>
<feature type="non-terminal residue" evidence="1">
    <location>
        <position position="1"/>
    </location>
</feature>